<evidence type="ECO:0000313" key="3">
    <source>
        <dbReference type="Proteomes" id="UP000247810"/>
    </source>
</evidence>
<dbReference type="STRING" id="1448320.A0A319DBS0"/>
<feature type="compositionally biased region" description="Polar residues" evidence="1">
    <location>
        <begin position="423"/>
        <end position="433"/>
    </location>
</feature>
<evidence type="ECO:0000313" key="2">
    <source>
        <dbReference type="EMBL" id="PYH94845.1"/>
    </source>
</evidence>
<gene>
    <name evidence="2" type="ORF">BO71DRAFT_219546</name>
</gene>
<accession>A0A319DBS0</accession>
<proteinExistence type="predicted"/>
<dbReference type="VEuPathDB" id="FungiDB:BO71DRAFT_219546"/>
<organism evidence="2 3">
    <name type="scientific">Aspergillus ellipticus CBS 707.79</name>
    <dbReference type="NCBI Taxonomy" id="1448320"/>
    <lineage>
        <taxon>Eukaryota</taxon>
        <taxon>Fungi</taxon>
        <taxon>Dikarya</taxon>
        <taxon>Ascomycota</taxon>
        <taxon>Pezizomycotina</taxon>
        <taxon>Eurotiomycetes</taxon>
        <taxon>Eurotiomycetidae</taxon>
        <taxon>Eurotiales</taxon>
        <taxon>Aspergillaceae</taxon>
        <taxon>Aspergillus</taxon>
        <taxon>Aspergillus subgen. Circumdati</taxon>
    </lineage>
</organism>
<dbReference type="OrthoDB" id="3786931at2759"/>
<evidence type="ECO:0000256" key="1">
    <source>
        <dbReference type="SAM" id="MobiDB-lite"/>
    </source>
</evidence>
<name>A0A319DBS0_9EURO</name>
<dbReference type="AlphaFoldDB" id="A0A319DBS0"/>
<feature type="compositionally biased region" description="Basic and acidic residues" evidence="1">
    <location>
        <begin position="379"/>
        <end position="393"/>
    </location>
</feature>
<keyword evidence="3" id="KW-1185">Reference proteome</keyword>
<protein>
    <submittedName>
        <fullName evidence="2">Uncharacterized protein</fullName>
    </submittedName>
</protein>
<reference evidence="2 3" key="1">
    <citation type="submission" date="2018-02" db="EMBL/GenBank/DDBJ databases">
        <title>The genomes of Aspergillus section Nigri reveals drivers in fungal speciation.</title>
        <authorList>
            <consortium name="DOE Joint Genome Institute"/>
            <person name="Vesth T.C."/>
            <person name="Nybo J."/>
            <person name="Theobald S."/>
            <person name="Brandl J."/>
            <person name="Frisvad J.C."/>
            <person name="Nielsen K.F."/>
            <person name="Lyhne E.K."/>
            <person name="Kogle M.E."/>
            <person name="Kuo A."/>
            <person name="Riley R."/>
            <person name="Clum A."/>
            <person name="Nolan M."/>
            <person name="Lipzen A."/>
            <person name="Salamov A."/>
            <person name="Henrissat B."/>
            <person name="Wiebenga A."/>
            <person name="De vries R.P."/>
            <person name="Grigoriev I.V."/>
            <person name="Mortensen U.H."/>
            <person name="Andersen M.R."/>
            <person name="Baker S.E."/>
        </authorList>
    </citation>
    <scope>NUCLEOTIDE SEQUENCE [LARGE SCALE GENOMIC DNA]</scope>
    <source>
        <strain evidence="2 3">CBS 707.79</strain>
    </source>
</reference>
<feature type="region of interest" description="Disordered" evidence="1">
    <location>
        <begin position="376"/>
        <end position="433"/>
    </location>
</feature>
<sequence length="433" mass="48774">MIAYLWALYTTIYTSIMKHTSIGMMNLCRRENTPKAKEPLKYPLAITELTRDQLDLLVDVLAIDSPYDAQRTSYIGQKRGPKTRRAIKRAIRRLPWELYRNYVLRLIPKKIVNTAVLCDVHKELNPFIIEDAVILLKREVTENVAVLEWSVDRVSEEVKSLLRALQSIAGMWWSPKGNKSFPPLGALPMQHNKCEACILARVVTDPPCLQNLRTALVSRTKSDGEDHRPRKLHAFIEAAIRRLEENLALEIAYRSSNRAFPLKSARKHGYALARAQSERLLTAPEPLGPLGAVARRDIIVNSKVPVAMFMNKEKAEKELSERQAQLFGSVEYDTIADGIIAKYADSSRSNNLNNLDLSCSSFDTIDTELSVARPLNVRKYPENETGEAEKALSDGEQEDSGPYENGPGTLRHHHSDGQLGIHQPSTLDNLSDQ</sequence>
<dbReference type="Proteomes" id="UP000247810">
    <property type="component" value="Unassembled WGS sequence"/>
</dbReference>
<dbReference type="EMBL" id="KZ825864">
    <property type="protein sequence ID" value="PYH94845.1"/>
    <property type="molecule type" value="Genomic_DNA"/>
</dbReference>